<evidence type="ECO:0000256" key="3">
    <source>
        <dbReference type="ARBA" id="ARBA00022989"/>
    </source>
</evidence>
<keyword evidence="3 5" id="KW-1133">Transmembrane helix</keyword>
<dbReference type="EC" id="7.1.1.-" evidence="5"/>
<proteinExistence type="inferred from homology"/>
<dbReference type="InterPro" id="IPR001694">
    <property type="entry name" value="NADH_UbQ_OxRdtase_su1/FPO"/>
</dbReference>
<evidence type="ECO:0000256" key="5">
    <source>
        <dbReference type="HAMAP-Rule" id="MF_01350"/>
    </source>
</evidence>
<comment type="similarity">
    <text evidence="5 6">Belongs to the complex I subunit 1 family.</text>
</comment>
<evidence type="ECO:0000256" key="6">
    <source>
        <dbReference type="RuleBase" id="RU000471"/>
    </source>
</evidence>
<organism evidence="7 8">
    <name type="scientific">Mariprofundus micogutta</name>
    <dbReference type="NCBI Taxonomy" id="1921010"/>
    <lineage>
        <taxon>Bacteria</taxon>
        <taxon>Pseudomonadati</taxon>
        <taxon>Pseudomonadota</taxon>
        <taxon>Candidatius Mariprofundia</taxon>
        <taxon>Mariprofundales</taxon>
        <taxon>Mariprofundaceae</taxon>
        <taxon>Mariprofundus</taxon>
    </lineage>
</organism>
<dbReference type="GO" id="GO:0016655">
    <property type="term" value="F:oxidoreductase activity, acting on NAD(P)H, quinone or similar compound as acceptor"/>
    <property type="evidence" value="ECO:0007669"/>
    <property type="project" value="UniProtKB-UniRule"/>
</dbReference>
<keyword evidence="5" id="KW-1003">Cell membrane</keyword>
<keyword evidence="7" id="KW-0560">Oxidoreductase</keyword>
<keyword evidence="5 6" id="KW-0520">NAD</keyword>
<feature type="transmembrane region" description="Helical" evidence="5">
    <location>
        <begin position="198"/>
        <end position="218"/>
    </location>
</feature>
<accession>A0A1L8CPI9</accession>
<keyword evidence="2 5" id="KW-0812">Transmembrane</keyword>
<dbReference type="STRING" id="1921010.MMIC_P1816"/>
<dbReference type="Pfam" id="PF00146">
    <property type="entry name" value="NADHdh"/>
    <property type="match status" value="1"/>
</dbReference>
<dbReference type="PROSITE" id="PS00667">
    <property type="entry name" value="COMPLEX1_ND1_1"/>
    <property type="match status" value="1"/>
</dbReference>
<comment type="catalytic activity">
    <reaction evidence="5">
        <text>a quinone + NADH + 5 H(+)(in) = a quinol + NAD(+) + 4 H(+)(out)</text>
        <dbReference type="Rhea" id="RHEA:57888"/>
        <dbReference type="ChEBI" id="CHEBI:15378"/>
        <dbReference type="ChEBI" id="CHEBI:24646"/>
        <dbReference type="ChEBI" id="CHEBI:57540"/>
        <dbReference type="ChEBI" id="CHEBI:57945"/>
        <dbReference type="ChEBI" id="CHEBI:132124"/>
    </reaction>
</comment>
<keyword evidence="5" id="KW-1278">Translocase</keyword>
<comment type="caution">
    <text evidence="7">The sequence shown here is derived from an EMBL/GenBank/DDBJ whole genome shotgun (WGS) entry which is preliminary data.</text>
</comment>
<feature type="transmembrane region" description="Helical" evidence="5">
    <location>
        <begin position="122"/>
        <end position="145"/>
    </location>
</feature>
<evidence type="ECO:0000256" key="2">
    <source>
        <dbReference type="ARBA" id="ARBA00022692"/>
    </source>
</evidence>
<dbReference type="OrthoDB" id="9811465at2"/>
<feature type="transmembrane region" description="Helical" evidence="5">
    <location>
        <begin position="254"/>
        <end position="274"/>
    </location>
</feature>
<feature type="transmembrane region" description="Helical" evidence="5">
    <location>
        <begin position="80"/>
        <end position="102"/>
    </location>
</feature>
<feature type="transmembrane region" description="Helical" evidence="5">
    <location>
        <begin position="12"/>
        <end position="33"/>
    </location>
</feature>
<dbReference type="PANTHER" id="PTHR11432:SF3">
    <property type="entry name" value="NADH-UBIQUINONE OXIDOREDUCTASE CHAIN 1"/>
    <property type="match status" value="1"/>
</dbReference>
<comment type="subunit">
    <text evidence="5">NDH-1 is composed of 14 different subunits. Subunits NuoA, H, J, K, L, M, N constitute the membrane sector of the complex.</text>
</comment>
<comment type="function">
    <text evidence="5">NDH-1 shuttles electrons from NADH, via FMN and iron-sulfur (Fe-S) centers, to quinones in the respiratory chain. The immediate electron acceptor for the enzyme in this species is believed to be ubiquinone. Couples the redox reaction to proton translocation (for every two electrons transferred, four hydrogen ions are translocated across the cytoplasmic membrane), and thus conserves the redox energy in a proton gradient. This subunit may bind ubiquinone.</text>
</comment>
<feature type="transmembrane region" description="Helical" evidence="5">
    <location>
        <begin position="166"/>
        <end position="186"/>
    </location>
</feature>
<evidence type="ECO:0000313" key="7">
    <source>
        <dbReference type="EMBL" id="GAV20841.1"/>
    </source>
</evidence>
<evidence type="ECO:0000256" key="1">
    <source>
        <dbReference type="ARBA" id="ARBA00004141"/>
    </source>
</evidence>
<keyword evidence="4 5" id="KW-0472">Membrane</keyword>
<dbReference type="RefSeq" id="WP_072660142.1">
    <property type="nucleotide sequence ID" value="NZ_BDFD01000016.1"/>
</dbReference>
<evidence type="ECO:0000256" key="4">
    <source>
        <dbReference type="ARBA" id="ARBA00023136"/>
    </source>
</evidence>
<sequence length="353" mass="39211">MSITDMAIQAGIWALEILAIAAPVALSVAYITYFERRIIGWVQVRQGCNRVGPAGLLQPLADGLKLFLKETIIPARANKILFVAAPLLSLVPALIAFAVVPFGETSLFGIWEKPHIMAISNLNVGLLYVMAISSLSIYGVLMAGWASNSKYPIVGSIRSTCQMISYEISMGFGLVTVMMLAGSLNLADIVHAQAGGILHWYMIPLFPMLIVFFISGCAETGRTPFDLTETEELVSGYHTEYSGMWFATFSLAEYGAMILISLLTSILFLGGWYAPIPALDVIPGTVWLLGKTAFLIFVFIWFRATFPRYRYDQMMRLGWKIFLPWTLGWIFVIGLFIYTPGLDGIINFWLAWR</sequence>
<dbReference type="InterPro" id="IPR018086">
    <property type="entry name" value="NADH_UbQ_OxRdtase_su1_CS"/>
</dbReference>
<feature type="transmembrane region" description="Helical" evidence="5">
    <location>
        <begin position="286"/>
        <end position="306"/>
    </location>
</feature>
<name>A0A1L8CPI9_9PROT</name>
<dbReference type="GO" id="GO:0009060">
    <property type="term" value="P:aerobic respiration"/>
    <property type="evidence" value="ECO:0007669"/>
    <property type="project" value="TreeGrafter"/>
</dbReference>
<dbReference type="AlphaFoldDB" id="A0A1L8CPI9"/>
<keyword evidence="5" id="KW-0874">Quinone</keyword>
<keyword evidence="8" id="KW-1185">Reference proteome</keyword>
<gene>
    <name evidence="5" type="primary">nuoH</name>
    <name evidence="7" type="ORF">MMIC_P1816</name>
</gene>
<dbReference type="GO" id="GO:0005886">
    <property type="term" value="C:plasma membrane"/>
    <property type="evidence" value="ECO:0007669"/>
    <property type="project" value="UniProtKB-SubCell"/>
</dbReference>
<dbReference type="GO" id="GO:0048038">
    <property type="term" value="F:quinone binding"/>
    <property type="evidence" value="ECO:0007669"/>
    <property type="project" value="UniProtKB-KW"/>
</dbReference>
<dbReference type="NCBIfam" id="NF004741">
    <property type="entry name" value="PRK06076.1-2"/>
    <property type="match status" value="1"/>
</dbReference>
<evidence type="ECO:0000313" key="8">
    <source>
        <dbReference type="Proteomes" id="UP000231632"/>
    </source>
</evidence>
<dbReference type="Proteomes" id="UP000231632">
    <property type="component" value="Unassembled WGS sequence"/>
</dbReference>
<comment type="subcellular location">
    <subcellularLocation>
        <location evidence="5 6">Cell membrane</location>
        <topology evidence="5 6">Multi-pass membrane protein</topology>
    </subcellularLocation>
    <subcellularLocation>
        <location evidence="1">Membrane</location>
        <topology evidence="1">Multi-pass membrane protein</topology>
    </subcellularLocation>
</comment>
<dbReference type="GO" id="GO:0003954">
    <property type="term" value="F:NADH dehydrogenase activity"/>
    <property type="evidence" value="ECO:0007669"/>
    <property type="project" value="TreeGrafter"/>
</dbReference>
<dbReference type="PANTHER" id="PTHR11432">
    <property type="entry name" value="NADH DEHYDROGENASE SUBUNIT 1"/>
    <property type="match status" value="1"/>
</dbReference>
<reference evidence="7 8" key="1">
    <citation type="journal article" date="2017" name="Arch. Microbiol.">
        <title>Mariprofundus micogutta sp. nov., a novel iron-oxidizing zetaproteobacterium isolated from a deep-sea hydrothermal field at the Bayonnaise knoll of the Izu-Ogasawara arc, and a description of Mariprofundales ord. nov. and Zetaproteobacteria classis nov.</title>
        <authorList>
            <person name="Makita H."/>
            <person name="Tanaka E."/>
            <person name="Mitsunobu S."/>
            <person name="Miyazaki M."/>
            <person name="Nunoura T."/>
            <person name="Uematsu K."/>
            <person name="Takaki Y."/>
            <person name="Nishi S."/>
            <person name="Shimamura S."/>
            <person name="Takai K."/>
        </authorList>
    </citation>
    <scope>NUCLEOTIDE SEQUENCE [LARGE SCALE GENOMIC DNA]</scope>
    <source>
        <strain evidence="7 8">ET2</strain>
    </source>
</reference>
<protein>
    <recommendedName>
        <fullName evidence="5">NADH-quinone oxidoreductase subunit H</fullName>
        <ecNumber evidence="5">7.1.1.-</ecNumber>
    </recommendedName>
    <alternativeName>
        <fullName evidence="5">NADH dehydrogenase I subunit H</fullName>
    </alternativeName>
    <alternativeName>
        <fullName evidence="5">NDH-1 subunit H</fullName>
    </alternativeName>
</protein>
<dbReference type="HAMAP" id="MF_01350">
    <property type="entry name" value="NDH1_NuoH"/>
    <property type="match status" value="1"/>
</dbReference>
<keyword evidence="5" id="KW-0830">Ubiquinone</keyword>
<feature type="transmembrane region" description="Helical" evidence="5">
    <location>
        <begin position="327"/>
        <end position="352"/>
    </location>
</feature>
<dbReference type="EMBL" id="BDFD01000016">
    <property type="protein sequence ID" value="GAV20841.1"/>
    <property type="molecule type" value="Genomic_DNA"/>
</dbReference>